<evidence type="ECO:0000256" key="1">
    <source>
        <dbReference type="ARBA" id="ARBA00022737"/>
    </source>
</evidence>
<dbReference type="Proteomes" id="UP000761411">
    <property type="component" value="Unassembled WGS sequence"/>
</dbReference>
<reference evidence="3 4" key="1">
    <citation type="journal article" date="2021" name="Microorganisms">
        <title>Bacterial Dimethylsulfoniopropionate Biosynthesis in the East China Sea.</title>
        <authorList>
            <person name="Liu J."/>
            <person name="Zhang Y."/>
            <person name="Liu J."/>
            <person name="Zhong H."/>
            <person name="Williams B.T."/>
            <person name="Zheng Y."/>
            <person name="Curson A.R.J."/>
            <person name="Sun C."/>
            <person name="Sun H."/>
            <person name="Song D."/>
            <person name="Wagner Mackenzie B."/>
            <person name="Bermejo Martinez A."/>
            <person name="Todd J.D."/>
            <person name="Zhang X.H."/>
        </authorList>
    </citation>
    <scope>NUCLEOTIDE SEQUENCE [LARGE SCALE GENOMIC DNA]</scope>
    <source>
        <strain evidence="3 4">ESS08</strain>
    </source>
</reference>
<sequence>MQTGWILWNSKWYYLNKDGTMKSCWHKESNK</sequence>
<dbReference type="EMBL" id="QTKX01000002">
    <property type="protein sequence ID" value="MBS8265751.1"/>
    <property type="molecule type" value="Genomic_DNA"/>
</dbReference>
<comment type="caution">
    <text evidence="3">The sequence shown here is derived from an EMBL/GenBank/DDBJ whole genome shotgun (WGS) entry which is preliminary data.</text>
</comment>
<keyword evidence="4" id="KW-1185">Reference proteome</keyword>
<proteinExistence type="predicted"/>
<dbReference type="InterPro" id="IPR018337">
    <property type="entry name" value="Cell_wall/Cho-bd_repeat"/>
</dbReference>
<gene>
    <name evidence="3" type="ORF">DYI25_15095</name>
</gene>
<evidence type="ECO:0000313" key="4">
    <source>
        <dbReference type="Proteomes" id="UP000761411"/>
    </source>
</evidence>
<dbReference type="SUPFAM" id="SSF69360">
    <property type="entry name" value="Cell wall binding repeat"/>
    <property type="match status" value="1"/>
</dbReference>
<protein>
    <submittedName>
        <fullName evidence="3">Uncharacterized protein</fullName>
    </submittedName>
</protein>
<keyword evidence="1" id="KW-0677">Repeat</keyword>
<feature type="repeat" description="Cell wall-binding" evidence="2">
    <location>
        <begin position="2"/>
        <end position="21"/>
    </location>
</feature>
<name>A0A944CN80_9BACI</name>
<dbReference type="Gene3D" id="2.10.270.10">
    <property type="entry name" value="Cholin Binding"/>
    <property type="match status" value="1"/>
</dbReference>
<accession>A0A944CN80</accession>
<organism evidence="3 4">
    <name type="scientific">Mesobacillus boroniphilus</name>
    <dbReference type="NCBI Taxonomy" id="308892"/>
    <lineage>
        <taxon>Bacteria</taxon>
        <taxon>Bacillati</taxon>
        <taxon>Bacillota</taxon>
        <taxon>Bacilli</taxon>
        <taxon>Bacillales</taxon>
        <taxon>Bacillaceae</taxon>
        <taxon>Mesobacillus</taxon>
    </lineage>
</organism>
<dbReference type="PROSITE" id="PS51170">
    <property type="entry name" value="CW"/>
    <property type="match status" value="1"/>
</dbReference>
<evidence type="ECO:0000256" key="2">
    <source>
        <dbReference type="PROSITE-ProRule" id="PRU00591"/>
    </source>
</evidence>
<dbReference type="AlphaFoldDB" id="A0A944CN80"/>
<evidence type="ECO:0000313" key="3">
    <source>
        <dbReference type="EMBL" id="MBS8265751.1"/>
    </source>
</evidence>
<dbReference type="Pfam" id="PF01473">
    <property type="entry name" value="Choline_bind_1"/>
    <property type="match status" value="1"/>
</dbReference>